<protein>
    <recommendedName>
        <fullName evidence="3">Tick transposon</fullName>
    </recommendedName>
</protein>
<comment type="caution">
    <text evidence="1">The sequence shown here is derived from an EMBL/GenBank/DDBJ whole genome shotgun (WGS) entry which is preliminary data.</text>
</comment>
<evidence type="ECO:0000313" key="1">
    <source>
        <dbReference type="EMBL" id="KAH7938882.1"/>
    </source>
</evidence>
<proteinExistence type="predicted"/>
<dbReference type="EMBL" id="JABSTV010001254">
    <property type="protein sequence ID" value="KAH7938882.1"/>
    <property type="molecule type" value="Genomic_DNA"/>
</dbReference>
<organism evidence="1 2">
    <name type="scientific">Rhipicephalus sanguineus</name>
    <name type="common">Brown dog tick</name>
    <name type="synonym">Ixodes sanguineus</name>
    <dbReference type="NCBI Taxonomy" id="34632"/>
    <lineage>
        <taxon>Eukaryota</taxon>
        <taxon>Metazoa</taxon>
        <taxon>Ecdysozoa</taxon>
        <taxon>Arthropoda</taxon>
        <taxon>Chelicerata</taxon>
        <taxon>Arachnida</taxon>
        <taxon>Acari</taxon>
        <taxon>Parasitiformes</taxon>
        <taxon>Ixodida</taxon>
        <taxon>Ixodoidea</taxon>
        <taxon>Ixodidae</taxon>
        <taxon>Rhipicephalinae</taxon>
        <taxon>Rhipicephalus</taxon>
        <taxon>Rhipicephalus</taxon>
    </lineage>
</organism>
<gene>
    <name evidence="1" type="ORF">HPB52_001822</name>
</gene>
<sequence length="149" mass="16529">MHMTREGGRLACRLLSLPHSGMGRCALEYASLVSDVPDVGLVPIPPHWDSRLGIYTRIPGIRAKRNTPQCALLQEASACRADETIAHIRLQCPGYADHRRQLFAANGRLGLPHVSREDLLLPCAHRTTLLQACYALLDFFGDADLFTRL</sequence>
<reference evidence="1" key="1">
    <citation type="journal article" date="2020" name="Cell">
        <title>Large-Scale Comparative Analyses of Tick Genomes Elucidate Their Genetic Diversity and Vector Capacities.</title>
        <authorList>
            <consortium name="Tick Genome and Microbiome Consortium (TIGMIC)"/>
            <person name="Jia N."/>
            <person name="Wang J."/>
            <person name="Shi W."/>
            <person name="Du L."/>
            <person name="Sun Y."/>
            <person name="Zhan W."/>
            <person name="Jiang J.F."/>
            <person name="Wang Q."/>
            <person name="Zhang B."/>
            <person name="Ji P."/>
            <person name="Bell-Sakyi L."/>
            <person name="Cui X.M."/>
            <person name="Yuan T.T."/>
            <person name="Jiang B.G."/>
            <person name="Yang W.F."/>
            <person name="Lam T.T."/>
            <person name="Chang Q.C."/>
            <person name="Ding S.J."/>
            <person name="Wang X.J."/>
            <person name="Zhu J.G."/>
            <person name="Ruan X.D."/>
            <person name="Zhao L."/>
            <person name="Wei J.T."/>
            <person name="Ye R.Z."/>
            <person name="Que T.C."/>
            <person name="Du C.H."/>
            <person name="Zhou Y.H."/>
            <person name="Cheng J.X."/>
            <person name="Dai P.F."/>
            <person name="Guo W.B."/>
            <person name="Han X.H."/>
            <person name="Huang E.J."/>
            <person name="Li L.F."/>
            <person name="Wei W."/>
            <person name="Gao Y.C."/>
            <person name="Liu J.Z."/>
            <person name="Shao H.Z."/>
            <person name="Wang X."/>
            <person name="Wang C.C."/>
            <person name="Yang T.C."/>
            <person name="Huo Q.B."/>
            <person name="Li W."/>
            <person name="Chen H.Y."/>
            <person name="Chen S.E."/>
            <person name="Zhou L.G."/>
            <person name="Ni X.B."/>
            <person name="Tian J.H."/>
            <person name="Sheng Y."/>
            <person name="Liu T."/>
            <person name="Pan Y.S."/>
            <person name="Xia L.Y."/>
            <person name="Li J."/>
            <person name="Zhao F."/>
            <person name="Cao W.C."/>
        </authorList>
    </citation>
    <scope>NUCLEOTIDE SEQUENCE</scope>
    <source>
        <strain evidence="1">Rsan-2018</strain>
    </source>
</reference>
<accession>A0A9D4PEF1</accession>
<name>A0A9D4PEF1_RHISA</name>
<reference evidence="1" key="2">
    <citation type="submission" date="2021-09" db="EMBL/GenBank/DDBJ databases">
        <authorList>
            <person name="Jia N."/>
            <person name="Wang J."/>
            <person name="Shi W."/>
            <person name="Du L."/>
            <person name="Sun Y."/>
            <person name="Zhan W."/>
            <person name="Jiang J."/>
            <person name="Wang Q."/>
            <person name="Zhang B."/>
            <person name="Ji P."/>
            <person name="Sakyi L.B."/>
            <person name="Cui X."/>
            <person name="Yuan T."/>
            <person name="Jiang B."/>
            <person name="Yang W."/>
            <person name="Lam T.T.-Y."/>
            <person name="Chang Q."/>
            <person name="Ding S."/>
            <person name="Wang X."/>
            <person name="Zhu J."/>
            <person name="Ruan X."/>
            <person name="Zhao L."/>
            <person name="Wei J."/>
            <person name="Que T."/>
            <person name="Du C."/>
            <person name="Cheng J."/>
            <person name="Dai P."/>
            <person name="Han X."/>
            <person name="Huang E."/>
            <person name="Gao Y."/>
            <person name="Liu J."/>
            <person name="Shao H."/>
            <person name="Ye R."/>
            <person name="Li L."/>
            <person name="Wei W."/>
            <person name="Wang X."/>
            <person name="Wang C."/>
            <person name="Huo Q."/>
            <person name="Li W."/>
            <person name="Guo W."/>
            <person name="Chen H."/>
            <person name="Chen S."/>
            <person name="Zhou L."/>
            <person name="Zhou L."/>
            <person name="Ni X."/>
            <person name="Tian J."/>
            <person name="Zhou Y."/>
            <person name="Sheng Y."/>
            <person name="Liu T."/>
            <person name="Pan Y."/>
            <person name="Xia L."/>
            <person name="Li J."/>
            <person name="Zhao F."/>
            <person name="Cao W."/>
        </authorList>
    </citation>
    <scope>NUCLEOTIDE SEQUENCE</scope>
    <source>
        <strain evidence="1">Rsan-2018</strain>
        <tissue evidence="1">Larvae</tissue>
    </source>
</reference>
<keyword evidence="2" id="KW-1185">Reference proteome</keyword>
<dbReference type="Proteomes" id="UP000821837">
    <property type="component" value="Chromosome 8"/>
</dbReference>
<dbReference type="AlphaFoldDB" id="A0A9D4PEF1"/>
<evidence type="ECO:0000313" key="2">
    <source>
        <dbReference type="Proteomes" id="UP000821837"/>
    </source>
</evidence>
<evidence type="ECO:0008006" key="3">
    <source>
        <dbReference type="Google" id="ProtNLM"/>
    </source>
</evidence>